<dbReference type="AlphaFoldDB" id="A0AAV4BF31"/>
<reference evidence="1 2" key="1">
    <citation type="journal article" date="2021" name="Elife">
        <title>Chloroplast acquisition without the gene transfer in kleptoplastic sea slugs, Plakobranchus ocellatus.</title>
        <authorList>
            <person name="Maeda T."/>
            <person name="Takahashi S."/>
            <person name="Yoshida T."/>
            <person name="Shimamura S."/>
            <person name="Takaki Y."/>
            <person name="Nagai Y."/>
            <person name="Toyoda A."/>
            <person name="Suzuki Y."/>
            <person name="Arimoto A."/>
            <person name="Ishii H."/>
            <person name="Satoh N."/>
            <person name="Nishiyama T."/>
            <person name="Hasebe M."/>
            <person name="Maruyama T."/>
            <person name="Minagawa J."/>
            <person name="Obokata J."/>
            <person name="Shigenobu S."/>
        </authorList>
    </citation>
    <scope>NUCLEOTIDE SEQUENCE [LARGE SCALE GENOMIC DNA]</scope>
</reference>
<proteinExistence type="predicted"/>
<accession>A0AAV4BF31</accession>
<dbReference type="EMBL" id="BLXT01005052">
    <property type="protein sequence ID" value="GFO19195.1"/>
    <property type="molecule type" value="Genomic_DNA"/>
</dbReference>
<organism evidence="1 2">
    <name type="scientific">Plakobranchus ocellatus</name>
    <dbReference type="NCBI Taxonomy" id="259542"/>
    <lineage>
        <taxon>Eukaryota</taxon>
        <taxon>Metazoa</taxon>
        <taxon>Spiralia</taxon>
        <taxon>Lophotrochozoa</taxon>
        <taxon>Mollusca</taxon>
        <taxon>Gastropoda</taxon>
        <taxon>Heterobranchia</taxon>
        <taxon>Euthyneura</taxon>
        <taxon>Panpulmonata</taxon>
        <taxon>Sacoglossa</taxon>
        <taxon>Placobranchoidea</taxon>
        <taxon>Plakobranchidae</taxon>
        <taxon>Plakobranchus</taxon>
    </lineage>
</organism>
<keyword evidence="2" id="KW-1185">Reference proteome</keyword>
<dbReference type="Proteomes" id="UP000735302">
    <property type="component" value="Unassembled WGS sequence"/>
</dbReference>
<sequence length="112" mass="12937">MNNPVLLVVFIIDIHIAEISRHNSSLAFFAISGVPSWRLPSSLSKKYLVITHLWLAWPSQVVPSCRLPSSLSKNYLVITHLWLARPYKYVCSFKQINITLYFEVTFWLKSVS</sequence>
<evidence type="ECO:0000313" key="2">
    <source>
        <dbReference type="Proteomes" id="UP000735302"/>
    </source>
</evidence>
<evidence type="ECO:0000313" key="1">
    <source>
        <dbReference type="EMBL" id="GFO19195.1"/>
    </source>
</evidence>
<protein>
    <submittedName>
        <fullName evidence="1">Uncharacterized protein</fullName>
    </submittedName>
</protein>
<comment type="caution">
    <text evidence="1">The sequence shown here is derived from an EMBL/GenBank/DDBJ whole genome shotgun (WGS) entry which is preliminary data.</text>
</comment>
<name>A0AAV4BF31_9GAST</name>
<gene>
    <name evidence="1" type="ORF">PoB_004570000</name>
</gene>